<sequence>MNNIIRLFRGSETDFEHNEWILSETIKAIVTEDLDGNFELDLEYPLFDKKGLSKYLIRGNIISCSVGDERKEQLFVIRKVNKNTKSRRITVYAQAIARTKLSINFVPGCEIKNKTRKQAIKQILDNCIELHGLSVGNLDNNTNTSINMGIDDSTGEIIDYLDTEEKSPLDCLIDDKNSIKEAYGGELRYDNFTIDMVDQRKADTTFYISSGKNLEELENEIDEISDDFATALIMVSQDELHLPEYVIKSPNFNKYSEGHYKLVRCDDIQLIDDSQEAIEIVYAQLRERAAEMFNEDKIDVPKLNYKINFIELQNTEEFKHVEGLQKAYLGNTVEVYYPKIEVTATERIIKTKFNVLKNKYEEIEIGEKLIDIKDIINGTKNEVIETNKNVVKTKKKLKDDIKEEAEERKNLQVTFEARADSIELSVENVEKETKASIKVLEGEIELKVDEGDFGTLIEQNSRHVTIAVHDETDMLVTFDSDGQTIDDGALTVRNKGKTVFYFNNGIACVKDIYFMDGGDQADNFIQAISEPKTIWVNDIAGDDANFKNLDVDYSKNCLQTTEHYGKRRISAYETAEYYFGDLGFGIIKNGSCIVTIDEIFKECVNTNIDYHIFTQVYIGLIERIEKHKEYFIVYGKENTEFSWEIKAKRIGYENVRLEEKGLVDEAQQKVNTSTVVNNYIKNNSSVITTDLISKNNDTENDLLEVIGL</sequence>
<dbReference type="Pfam" id="PF06605">
    <property type="entry name" value="Prophage_tail"/>
    <property type="match status" value="1"/>
</dbReference>
<dbReference type="NCBIfam" id="TIGR01665">
    <property type="entry name" value="put_anti_recept"/>
    <property type="match status" value="1"/>
</dbReference>
<name>A0ABY6T205_9CLOT</name>
<dbReference type="InterPro" id="IPR007119">
    <property type="entry name" value="Phage_tail_spike_N"/>
</dbReference>
<protein>
    <submittedName>
        <fullName evidence="3">Phage minor structural protein</fullName>
    </submittedName>
</protein>
<proteinExistence type="predicted"/>
<dbReference type="RefSeq" id="WP_125150264.1">
    <property type="nucleotide sequence ID" value="NZ_UYIN01000024.1"/>
</dbReference>
<evidence type="ECO:0000256" key="1">
    <source>
        <dbReference type="SAM" id="Coils"/>
    </source>
</evidence>
<dbReference type="InterPro" id="IPR010572">
    <property type="entry name" value="Tail_dom"/>
</dbReference>
<accession>A0ABY6T205</accession>
<dbReference type="Proteomes" id="UP000277570">
    <property type="component" value="Unassembled WGS sequence"/>
</dbReference>
<comment type="caution">
    <text evidence="3">The sequence shown here is derived from an EMBL/GenBank/DDBJ whole genome shotgun (WGS) entry which is preliminary data.</text>
</comment>
<feature type="domain" description="Tail spike" evidence="2">
    <location>
        <begin position="177"/>
        <end position="376"/>
    </location>
</feature>
<reference evidence="3 4" key="1">
    <citation type="submission" date="2018-11" db="EMBL/GenBank/DDBJ databases">
        <authorList>
            <consortium name="Pathogen Informatics"/>
        </authorList>
    </citation>
    <scope>NUCLEOTIDE SEQUENCE [LARGE SCALE GENOMIC DNA]</scope>
    <source>
        <strain evidence="3 4">NCTC10913</strain>
    </source>
</reference>
<organism evidence="3 4">
    <name type="scientific">Clostridium carnis</name>
    <dbReference type="NCBI Taxonomy" id="1530"/>
    <lineage>
        <taxon>Bacteria</taxon>
        <taxon>Bacillati</taxon>
        <taxon>Bacillota</taxon>
        <taxon>Clostridia</taxon>
        <taxon>Eubacteriales</taxon>
        <taxon>Clostridiaceae</taxon>
        <taxon>Clostridium</taxon>
    </lineage>
</organism>
<evidence type="ECO:0000259" key="2">
    <source>
        <dbReference type="Pfam" id="PF06605"/>
    </source>
</evidence>
<evidence type="ECO:0000313" key="3">
    <source>
        <dbReference type="EMBL" id="VDG74715.1"/>
    </source>
</evidence>
<evidence type="ECO:0000313" key="4">
    <source>
        <dbReference type="Proteomes" id="UP000277570"/>
    </source>
</evidence>
<feature type="coiled-coil region" evidence="1">
    <location>
        <begin position="387"/>
        <end position="414"/>
    </location>
</feature>
<keyword evidence="4" id="KW-1185">Reference proteome</keyword>
<keyword evidence="1" id="KW-0175">Coiled coil</keyword>
<dbReference type="EMBL" id="UYIN01000024">
    <property type="protein sequence ID" value="VDG74715.1"/>
    <property type="molecule type" value="Genomic_DNA"/>
</dbReference>
<feature type="coiled-coil region" evidence="1">
    <location>
        <begin position="207"/>
        <end position="234"/>
    </location>
</feature>
<gene>
    <name evidence="3" type="ORF">NCTC10913_04959</name>
</gene>